<evidence type="ECO:0000256" key="1">
    <source>
        <dbReference type="SAM" id="MobiDB-lite"/>
    </source>
</evidence>
<dbReference type="EMBL" id="CYRY02002310">
    <property type="protein sequence ID" value="VCW66984.1"/>
    <property type="molecule type" value="Genomic_DNA"/>
</dbReference>
<organism evidence="2 3">
    <name type="scientific">Gulo gulo</name>
    <name type="common">Wolverine</name>
    <name type="synonym">Gluton</name>
    <dbReference type="NCBI Taxonomy" id="48420"/>
    <lineage>
        <taxon>Eukaryota</taxon>
        <taxon>Metazoa</taxon>
        <taxon>Chordata</taxon>
        <taxon>Craniata</taxon>
        <taxon>Vertebrata</taxon>
        <taxon>Euteleostomi</taxon>
        <taxon>Mammalia</taxon>
        <taxon>Eutheria</taxon>
        <taxon>Laurasiatheria</taxon>
        <taxon>Carnivora</taxon>
        <taxon>Caniformia</taxon>
        <taxon>Musteloidea</taxon>
        <taxon>Mustelidae</taxon>
        <taxon>Guloninae</taxon>
        <taxon>Gulo</taxon>
    </lineage>
</organism>
<evidence type="ECO:0000313" key="3">
    <source>
        <dbReference type="Proteomes" id="UP000269945"/>
    </source>
</evidence>
<name>A0A9X9LFK3_GULGU</name>
<comment type="caution">
    <text evidence="2">The sequence shown here is derived from an EMBL/GenBank/DDBJ whole genome shotgun (WGS) entry which is preliminary data.</text>
</comment>
<evidence type="ECO:0000313" key="2">
    <source>
        <dbReference type="EMBL" id="VCW66984.1"/>
    </source>
</evidence>
<feature type="region of interest" description="Disordered" evidence="1">
    <location>
        <begin position="26"/>
        <end position="91"/>
    </location>
</feature>
<keyword evidence="3" id="KW-1185">Reference proteome</keyword>
<dbReference type="Proteomes" id="UP000269945">
    <property type="component" value="Unassembled WGS sequence"/>
</dbReference>
<dbReference type="AlphaFoldDB" id="A0A9X9LFK3"/>
<gene>
    <name evidence="2" type="ORF">BN2614_LOCUS3</name>
</gene>
<protein>
    <submittedName>
        <fullName evidence="2">Uncharacterized protein</fullName>
    </submittedName>
</protein>
<accession>A0A9X9LFK3</accession>
<sequence length="91" mass="9943">MPSMCCVSTAPVTQYHNPQVVKANGIKGHNYGSSTKRSIHSPGPIWTNAFPSGGTEQPTEFPKGEASYSWGEPNRDRPNEYLPVGYGKIFT</sequence>
<feature type="non-terminal residue" evidence="2">
    <location>
        <position position="91"/>
    </location>
</feature>
<proteinExistence type="predicted"/>
<reference evidence="2 3" key="1">
    <citation type="submission" date="2018-10" db="EMBL/GenBank/DDBJ databases">
        <authorList>
            <person name="Ekblom R."/>
            <person name="Jareborg N."/>
        </authorList>
    </citation>
    <scope>NUCLEOTIDE SEQUENCE [LARGE SCALE GENOMIC DNA]</scope>
    <source>
        <tissue evidence="2">Muscle</tissue>
    </source>
</reference>